<proteinExistence type="predicted"/>
<gene>
    <name evidence="1" type="ORF">GCM10011348_05070</name>
</gene>
<organism evidence="1 2">
    <name type="scientific">Marinobacterium nitratireducens</name>
    <dbReference type="NCBI Taxonomy" id="518897"/>
    <lineage>
        <taxon>Bacteria</taxon>
        <taxon>Pseudomonadati</taxon>
        <taxon>Pseudomonadota</taxon>
        <taxon>Gammaproteobacteria</taxon>
        <taxon>Oceanospirillales</taxon>
        <taxon>Oceanospirillaceae</taxon>
        <taxon>Marinobacterium</taxon>
    </lineage>
</organism>
<dbReference type="EMBL" id="BMLT01000001">
    <property type="protein sequence ID" value="GGO76860.1"/>
    <property type="molecule type" value="Genomic_DNA"/>
</dbReference>
<name>A0A917Z9S0_9GAMM</name>
<protein>
    <submittedName>
        <fullName evidence="1">Uncharacterized protein</fullName>
    </submittedName>
</protein>
<reference evidence="1 2" key="1">
    <citation type="journal article" date="2014" name="Int. J. Syst. Evol. Microbiol.">
        <title>Complete genome sequence of Corynebacterium casei LMG S-19264T (=DSM 44701T), isolated from a smear-ripened cheese.</title>
        <authorList>
            <consortium name="US DOE Joint Genome Institute (JGI-PGF)"/>
            <person name="Walter F."/>
            <person name="Albersmeier A."/>
            <person name="Kalinowski J."/>
            <person name="Ruckert C."/>
        </authorList>
    </citation>
    <scope>NUCLEOTIDE SEQUENCE [LARGE SCALE GENOMIC DNA]</scope>
    <source>
        <strain evidence="1 2">CGMCC 1.7286</strain>
    </source>
</reference>
<accession>A0A917Z9S0</accession>
<dbReference type="Proteomes" id="UP000599578">
    <property type="component" value="Unassembled WGS sequence"/>
</dbReference>
<evidence type="ECO:0000313" key="1">
    <source>
        <dbReference type="EMBL" id="GGO76860.1"/>
    </source>
</evidence>
<keyword evidence="2" id="KW-1185">Reference proteome</keyword>
<evidence type="ECO:0000313" key="2">
    <source>
        <dbReference type="Proteomes" id="UP000599578"/>
    </source>
</evidence>
<sequence length="84" mass="9185">MPAPVLWLCGARALLWEPRPAAKLFTALGCSRRGVPVQHKMGYAALHCVQIYRPLSRAAPPILLGFRLQPVDQPTGEDQLALAL</sequence>
<dbReference type="AlphaFoldDB" id="A0A917Z9S0"/>
<comment type="caution">
    <text evidence="1">The sequence shown here is derived from an EMBL/GenBank/DDBJ whole genome shotgun (WGS) entry which is preliminary data.</text>
</comment>